<comment type="caution">
    <text evidence="2">The sequence shown here is derived from an EMBL/GenBank/DDBJ whole genome shotgun (WGS) entry which is preliminary data.</text>
</comment>
<gene>
    <name evidence="2" type="ORF">BJX66DRAFT_324434</name>
</gene>
<proteinExistence type="predicted"/>
<keyword evidence="1" id="KW-0812">Transmembrane</keyword>
<keyword evidence="1" id="KW-1133">Transmembrane helix</keyword>
<protein>
    <submittedName>
        <fullName evidence="2">Uncharacterized protein</fullName>
    </submittedName>
</protein>
<evidence type="ECO:0000313" key="3">
    <source>
        <dbReference type="Proteomes" id="UP001610563"/>
    </source>
</evidence>
<evidence type="ECO:0000256" key="1">
    <source>
        <dbReference type="SAM" id="Phobius"/>
    </source>
</evidence>
<dbReference type="PANTHER" id="PTHR35395">
    <property type="entry name" value="DUF6536 DOMAIN-CONTAINING PROTEIN"/>
    <property type="match status" value="1"/>
</dbReference>
<dbReference type="EMBL" id="JBFTWV010000032">
    <property type="protein sequence ID" value="KAL2795689.1"/>
    <property type="molecule type" value="Genomic_DNA"/>
</dbReference>
<name>A0ABR4GAK2_9EURO</name>
<dbReference type="Proteomes" id="UP001610563">
    <property type="component" value="Unassembled WGS sequence"/>
</dbReference>
<keyword evidence="3" id="KW-1185">Reference proteome</keyword>
<sequence length="170" mass="18269">MALAAEWSKYGISRKGLRLSWDPKSAQHSSYFLSLPYRYAVPLMASSDILHWLISQSLFLSDLTTRGYTPAAIVCSLSLGVFMLICLLATGSKKLSSGMPVAGSCSFAISAACHPRYNPNLELGNQGMGGDEGSELMPVKWGAVAFGGVIGHCTFSSDEVDILELGHIYQ</sequence>
<dbReference type="PANTHER" id="PTHR35395:SF1">
    <property type="entry name" value="DUF6536 DOMAIN-CONTAINING PROTEIN"/>
    <property type="match status" value="1"/>
</dbReference>
<keyword evidence="1" id="KW-0472">Membrane</keyword>
<accession>A0ABR4GAK2</accession>
<feature type="transmembrane region" description="Helical" evidence="1">
    <location>
        <begin position="68"/>
        <end position="89"/>
    </location>
</feature>
<evidence type="ECO:0000313" key="2">
    <source>
        <dbReference type="EMBL" id="KAL2795689.1"/>
    </source>
</evidence>
<organism evidence="2 3">
    <name type="scientific">Aspergillus keveii</name>
    <dbReference type="NCBI Taxonomy" id="714993"/>
    <lineage>
        <taxon>Eukaryota</taxon>
        <taxon>Fungi</taxon>
        <taxon>Dikarya</taxon>
        <taxon>Ascomycota</taxon>
        <taxon>Pezizomycotina</taxon>
        <taxon>Eurotiomycetes</taxon>
        <taxon>Eurotiomycetidae</taxon>
        <taxon>Eurotiales</taxon>
        <taxon>Aspergillaceae</taxon>
        <taxon>Aspergillus</taxon>
        <taxon>Aspergillus subgen. Nidulantes</taxon>
    </lineage>
</organism>
<reference evidence="2 3" key="1">
    <citation type="submission" date="2024-07" db="EMBL/GenBank/DDBJ databases">
        <title>Section-level genome sequencing and comparative genomics of Aspergillus sections Usti and Cavernicolus.</title>
        <authorList>
            <consortium name="Lawrence Berkeley National Laboratory"/>
            <person name="Nybo J.L."/>
            <person name="Vesth T.C."/>
            <person name="Theobald S."/>
            <person name="Frisvad J.C."/>
            <person name="Larsen T.O."/>
            <person name="Kjaerboelling I."/>
            <person name="Rothschild-Mancinelli K."/>
            <person name="Lyhne E.K."/>
            <person name="Kogle M.E."/>
            <person name="Barry K."/>
            <person name="Clum A."/>
            <person name="Na H."/>
            <person name="Ledsgaard L."/>
            <person name="Lin J."/>
            <person name="Lipzen A."/>
            <person name="Kuo A."/>
            <person name="Riley R."/>
            <person name="Mondo S."/>
            <person name="Labutti K."/>
            <person name="Haridas S."/>
            <person name="Pangalinan J."/>
            <person name="Salamov A.A."/>
            <person name="Simmons B.A."/>
            <person name="Magnuson J.K."/>
            <person name="Chen J."/>
            <person name="Drula E."/>
            <person name="Henrissat B."/>
            <person name="Wiebenga A."/>
            <person name="Lubbers R.J."/>
            <person name="Gomes A.C."/>
            <person name="Makela M.R."/>
            <person name="Stajich J."/>
            <person name="Grigoriev I.V."/>
            <person name="Mortensen U.H."/>
            <person name="De Vries R.P."/>
            <person name="Baker S.E."/>
            <person name="Andersen M.R."/>
        </authorList>
    </citation>
    <scope>NUCLEOTIDE SEQUENCE [LARGE SCALE GENOMIC DNA]</scope>
    <source>
        <strain evidence="2 3">CBS 209.92</strain>
    </source>
</reference>